<dbReference type="InterPro" id="IPR013761">
    <property type="entry name" value="SAM/pointed_sf"/>
</dbReference>
<dbReference type="Pfam" id="PF00169">
    <property type="entry name" value="PH"/>
    <property type="match status" value="1"/>
</dbReference>
<feature type="compositionally biased region" description="Basic and acidic residues" evidence="3">
    <location>
        <begin position="342"/>
        <end position="351"/>
    </location>
</feature>
<keyword evidence="9" id="KW-1185">Reference proteome</keyword>
<dbReference type="Gene3D" id="2.30.42.10">
    <property type="match status" value="1"/>
</dbReference>
<feature type="region of interest" description="Disordered" evidence="3">
    <location>
        <begin position="802"/>
        <end position="826"/>
    </location>
</feature>
<dbReference type="Gene3D" id="2.30.29.30">
    <property type="entry name" value="Pleckstrin-homology domain (PH domain)/Phosphotyrosine-binding domain (PTB)"/>
    <property type="match status" value="1"/>
</dbReference>
<evidence type="ECO:0000256" key="2">
    <source>
        <dbReference type="ARBA" id="ARBA00022553"/>
    </source>
</evidence>
<dbReference type="Ensembl" id="ENSLOCT00000006644.1">
    <property type="protein sequence ID" value="ENSLOCP00000006636.1"/>
    <property type="gene ID" value="ENSLOCG00000005495.1"/>
</dbReference>
<dbReference type="OMA" id="DHTEMSE"/>
<dbReference type="CDD" id="cd09511">
    <property type="entry name" value="SAM_CNK1_2_3-suppressor"/>
    <property type="match status" value="1"/>
</dbReference>
<dbReference type="SUPFAM" id="SSF47769">
    <property type="entry name" value="SAM/Pointed domain"/>
    <property type="match status" value="1"/>
</dbReference>
<evidence type="ECO:0000259" key="7">
    <source>
        <dbReference type="PROSITE" id="PS51290"/>
    </source>
</evidence>
<evidence type="ECO:0000259" key="5">
    <source>
        <dbReference type="PROSITE" id="PS50105"/>
    </source>
</evidence>
<dbReference type="PROSITE" id="PS50003">
    <property type="entry name" value="PH_DOMAIN"/>
    <property type="match status" value="1"/>
</dbReference>
<feature type="region of interest" description="Disordered" evidence="3">
    <location>
        <begin position="562"/>
        <end position="626"/>
    </location>
</feature>
<dbReference type="FunFam" id="2.30.42.10:FF:000060">
    <property type="entry name" value="Connector enhancer of kinase suppressor of Ras 2"/>
    <property type="match status" value="1"/>
</dbReference>
<reference evidence="8" key="2">
    <citation type="submission" date="2025-08" db="UniProtKB">
        <authorList>
            <consortium name="Ensembl"/>
        </authorList>
    </citation>
    <scope>IDENTIFICATION</scope>
</reference>
<dbReference type="Pfam" id="PF00595">
    <property type="entry name" value="PDZ"/>
    <property type="match status" value="1"/>
</dbReference>
<dbReference type="Bgee" id="ENSLOCG00000005495">
    <property type="expression patterns" value="Expressed in zone of skin and 13 other cell types or tissues"/>
</dbReference>
<dbReference type="AlphaFoldDB" id="W5ME27"/>
<dbReference type="GeneTree" id="ENSGT00940000159599"/>
<dbReference type="InterPro" id="IPR001478">
    <property type="entry name" value="PDZ"/>
</dbReference>
<dbReference type="eggNOG" id="KOG1738">
    <property type="taxonomic scope" value="Eukaryota"/>
</dbReference>
<evidence type="ECO:0000313" key="8">
    <source>
        <dbReference type="Ensembl" id="ENSLOCP00000006636.1"/>
    </source>
</evidence>
<dbReference type="Gene3D" id="1.10.150.50">
    <property type="entry name" value="Transcription Factor, Ets-1"/>
    <property type="match status" value="1"/>
</dbReference>
<keyword evidence="2" id="KW-0597">Phosphoprotein</keyword>
<accession>W5ME27</accession>
<dbReference type="InParanoid" id="W5ME27"/>
<evidence type="ECO:0000313" key="9">
    <source>
        <dbReference type="Proteomes" id="UP000018468"/>
    </source>
</evidence>
<dbReference type="PROSITE" id="PS50105">
    <property type="entry name" value="SAM_DOMAIN"/>
    <property type="match status" value="1"/>
</dbReference>
<dbReference type="Proteomes" id="UP000018468">
    <property type="component" value="Linkage group LG6"/>
</dbReference>
<dbReference type="EMBL" id="AHAT01008058">
    <property type="status" value="NOT_ANNOTATED_CDS"/>
    <property type="molecule type" value="Genomic_DNA"/>
</dbReference>
<dbReference type="GeneID" id="102686818"/>
<comment type="similarity">
    <text evidence="1">Belongs to the CNKSR family.</text>
</comment>
<dbReference type="CDD" id="cd01260">
    <property type="entry name" value="PH_CNK_mammalian-like"/>
    <property type="match status" value="1"/>
</dbReference>
<evidence type="ECO:0000256" key="3">
    <source>
        <dbReference type="SAM" id="MobiDB-lite"/>
    </source>
</evidence>
<evidence type="ECO:0000259" key="6">
    <source>
        <dbReference type="PROSITE" id="PS50106"/>
    </source>
</evidence>
<dbReference type="CTD" id="10256"/>
<feature type="domain" description="PDZ" evidence="6">
    <location>
        <begin position="208"/>
        <end position="290"/>
    </location>
</feature>
<dbReference type="OrthoDB" id="2157866at2759"/>
<feature type="domain" description="SAM" evidence="5">
    <location>
        <begin position="7"/>
        <end position="70"/>
    </location>
</feature>
<evidence type="ECO:0000259" key="4">
    <source>
        <dbReference type="PROSITE" id="PS50003"/>
    </source>
</evidence>
<sequence>MEPIASWSHDRVKDWLKGLEPSLQQYPFEEWHLTGQDLLQLSYKDLEGLGVKKIGHQELLLEAVEKLCSLNYGMSGESMRSVTEKLRGMAHSLQMGIQSRWRVNTYNGQSVCKLPSETLVCVIELIVAVRGCFSWLNRYLCSQPSDYIPIKDIISHCTELSCIVHKDINAYEKEKDIISICRKLVAICDDVLSSCPENLLNHTTSLESVDLVPASPGDNLGIEITSTGSSLHYVTGTAAESPAEVCEKILAGDEVIQVNNQVVVGWTRRNLVKKLQENPHGVTLVLKKVPVSVAHQERAAKPPPSPKDPEVRDPSSVLQRVAASVRTLSFKAAVQEEEVKEQKALESELGDRNSSPECVFYSSHPSQGGEPWSNEGVAPLNQTERADWDTPKSASGPGDSPVLPDSPQLMPKEASRASVTSRSSCPEMAGQSQQDEKRPKTKGTLTAMSRRRVSCRELGRADCDGWLWKKKKDSGVFVAQKWQRFWFVLKGASLYWYASQQEEKAEGLIHISAYSIESAGEHKRKYVFKVCHERFQTFFFAADNVSDMSKWINYLITAIQKHKKDHNNPPNSEEDCYSETEPEDEGPRSPGASRRKAGTKKPSDRAVNTLPRMKVKDKQPKKPILTQGVMTTASDKSQTAPAPEDEMGILFHRLKEGGVSLIGNEQLLTRDHFRKSFIKRCKNPVINEKIHTLRMLQSTLKAKESELVIINKILDDPRLTSEKFREWKQRNGELCQEIAKLAKAKRAVKGATPGEVKGAGEDESGQESGLDRHCPSSNQRDALLDASFRVRLTQGEQLVDSEPAGLDVESCPMETDPADTLPSGTANVSSDNYFFI</sequence>
<dbReference type="PROSITE" id="PS50106">
    <property type="entry name" value="PDZ"/>
    <property type="match status" value="1"/>
</dbReference>
<dbReference type="InterPro" id="IPR001660">
    <property type="entry name" value="SAM"/>
</dbReference>
<dbReference type="InterPro" id="IPR036034">
    <property type="entry name" value="PDZ_sf"/>
</dbReference>
<name>W5ME27_LEPOC</name>
<dbReference type="SMART" id="SM00233">
    <property type="entry name" value="PH"/>
    <property type="match status" value="1"/>
</dbReference>
<dbReference type="SUPFAM" id="SSF50156">
    <property type="entry name" value="PDZ domain-like"/>
    <property type="match status" value="1"/>
</dbReference>
<dbReference type="InterPro" id="IPR051566">
    <property type="entry name" value="CNKSR"/>
</dbReference>
<feature type="domain" description="PH" evidence="4">
    <location>
        <begin position="460"/>
        <end position="560"/>
    </location>
</feature>
<feature type="compositionally biased region" description="Acidic residues" evidence="3">
    <location>
        <begin position="572"/>
        <end position="584"/>
    </location>
</feature>
<protein>
    <submittedName>
        <fullName evidence="8">Connector enhancer of kinase suppressor of Ras 1</fullName>
    </submittedName>
</protein>
<dbReference type="SUPFAM" id="SSF50729">
    <property type="entry name" value="PH domain-like"/>
    <property type="match status" value="1"/>
</dbReference>
<feature type="region of interest" description="Disordered" evidence="3">
    <location>
        <begin position="295"/>
        <end position="316"/>
    </location>
</feature>
<dbReference type="InterPro" id="IPR017874">
    <property type="entry name" value="CRIC_domain"/>
</dbReference>
<dbReference type="PROSITE" id="PS51290">
    <property type="entry name" value="CRIC"/>
    <property type="match status" value="1"/>
</dbReference>
<dbReference type="SMART" id="SM00454">
    <property type="entry name" value="SAM"/>
    <property type="match status" value="1"/>
</dbReference>
<dbReference type="EMBL" id="AHAT01008057">
    <property type="status" value="NOT_ANNOTATED_CDS"/>
    <property type="molecule type" value="Genomic_DNA"/>
</dbReference>
<dbReference type="Pfam" id="PF00536">
    <property type="entry name" value="SAM_1"/>
    <property type="match status" value="1"/>
</dbReference>
<dbReference type="KEGG" id="loc:102686818"/>
<dbReference type="InterPro" id="IPR011993">
    <property type="entry name" value="PH-like_dom_sf"/>
</dbReference>
<feature type="region of interest" description="Disordered" evidence="3">
    <location>
        <begin position="749"/>
        <end position="777"/>
    </location>
</feature>
<reference evidence="9" key="1">
    <citation type="submission" date="2011-12" db="EMBL/GenBank/DDBJ databases">
        <title>The Draft Genome of Lepisosteus oculatus.</title>
        <authorList>
            <consortium name="The Broad Institute Genome Assembly &amp; Analysis Group"/>
            <consortium name="Computational R&amp;D Group"/>
            <consortium name="and Sequencing Platform"/>
            <person name="Di Palma F."/>
            <person name="Alfoldi J."/>
            <person name="Johnson J."/>
            <person name="Berlin A."/>
            <person name="Gnerre S."/>
            <person name="Jaffe D."/>
            <person name="MacCallum I."/>
            <person name="Young S."/>
            <person name="Walker B.J."/>
            <person name="Lander E.S."/>
            <person name="Lindblad-Toh K."/>
        </authorList>
    </citation>
    <scope>NUCLEOTIDE SEQUENCE [LARGE SCALE GENOMIC DNA]</scope>
</reference>
<dbReference type="CDD" id="cd06748">
    <property type="entry name" value="PDZ_CNK1_2_3-like"/>
    <property type="match status" value="1"/>
</dbReference>
<dbReference type="PANTHER" id="PTHR12844:SF10">
    <property type="entry name" value="CONNECTOR ENHANCER OF KINASE SUPPRESSOR OF RAS 1"/>
    <property type="match status" value="1"/>
</dbReference>
<dbReference type="InterPro" id="IPR049628">
    <property type="entry name" value="CNK1-3_SAM"/>
</dbReference>
<dbReference type="STRING" id="7918.ENSLOCP00000006636"/>
<dbReference type="PANTHER" id="PTHR12844">
    <property type="entry name" value="CONNECTOR ENCHANCER OF KINASE SUPPRESSOR OF RAS"/>
    <property type="match status" value="1"/>
</dbReference>
<evidence type="ECO:0000256" key="1">
    <source>
        <dbReference type="ARBA" id="ARBA00009498"/>
    </source>
</evidence>
<dbReference type="Pfam" id="PF10534">
    <property type="entry name" value="CRIC_ras_sig"/>
    <property type="match status" value="1"/>
</dbReference>
<proteinExistence type="inferred from homology"/>
<reference evidence="8" key="3">
    <citation type="submission" date="2025-09" db="UniProtKB">
        <authorList>
            <consortium name="Ensembl"/>
        </authorList>
    </citation>
    <scope>IDENTIFICATION</scope>
</reference>
<dbReference type="EMBL" id="AHAT01008056">
    <property type="status" value="NOT_ANNOTATED_CDS"/>
    <property type="molecule type" value="Genomic_DNA"/>
</dbReference>
<organism evidence="8 9">
    <name type="scientific">Lepisosteus oculatus</name>
    <name type="common">Spotted gar</name>
    <dbReference type="NCBI Taxonomy" id="7918"/>
    <lineage>
        <taxon>Eukaryota</taxon>
        <taxon>Metazoa</taxon>
        <taxon>Chordata</taxon>
        <taxon>Craniata</taxon>
        <taxon>Vertebrata</taxon>
        <taxon>Euteleostomi</taxon>
        <taxon>Actinopterygii</taxon>
        <taxon>Neopterygii</taxon>
        <taxon>Holostei</taxon>
        <taxon>Semionotiformes</taxon>
        <taxon>Lepisosteidae</taxon>
        <taxon>Lepisosteus</taxon>
    </lineage>
</organism>
<feature type="domain" description="CRIC" evidence="7">
    <location>
        <begin position="78"/>
        <end position="171"/>
    </location>
</feature>
<dbReference type="InterPro" id="IPR001849">
    <property type="entry name" value="PH_domain"/>
</dbReference>
<feature type="region of interest" description="Disordered" evidence="3">
    <location>
        <begin position="342"/>
        <end position="445"/>
    </location>
</feature>
<dbReference type="SMART" id="SM00228">
    <property type="entry name" value="PDZ"/>
    <property type="match status" value="1"/>
</dbReference>